<keyword evidence="1" id="KW-0472">Membrane</keyword>
<reference evidence="2 3" key="1">
    <citation type="submission" date="2023-03" db="EMBL/GenBank/DDBJ databases">
        <title>Bacillus Genome Sequencing.</title>
        <authorList>
            <person name="Dunlap C."/>
        </authorList>
    </citation>
    <scope>NUCLEOTIDE SEQUENCE [LARGE SCALE GENOMIC DNA]</scope>
    <source>
        <strain evidence="2 3">B-4107</strain>
    </source>
</reference>
<dbReference type="Proteomes" id="UP001341820">
    <property type="component" value="Unassembled WGS sequence"/>
</dbReference>
<keyword evidence="1" id="KW-0812">Transmembrane</keyword>
<sequence length="56" mass="6600">MSKVRFHSTVIVLLVCLLIARFVFNKEGDWFYLAVIGLLVLRPIGNFYLDRKRRSD</sequence>
<evidence type="ECO:0000313" key="3">
    <source>
        <dbReference type="Proteomes" id="UP001341820"/>
    </source>
</evidence>
<evidence type="ECO:0000313" key="2">
    <source>
        <dbReference type="EMBL" id="MED4129159.1"/>
    </source>
</evidence>
<protein>
    <submittedName>
        <fullName evidence="2">Uncharacterized protein</fullName>
    </submittedName>
</protein>
<feature type="transmembrane region" description="Helical" evidence="1">
    <location>
        <begin position="30"/>
        <end position="49"/>
    </location>
</feature>
<keyword evidence="3" id="KW-1185">Reference proteome</keyword>
<feature type="transmembrane region" description="Helical" evidence="1">
    <location>
        <begin position="7"/>
        <end position="24"/>
    </location>
</feature>
<gene>
    <name evidence="2" type="ORF">P5F74_13530</name>
</gene>
<evidence type="ECO:0000256" key="1">
    <source>
        <dbReference type="SAM" id="Phobius"/>
    </source>
</evidence>
<name>A0ABU6NN66_9BACI</name>
<proteinExistence type="predicted"/>
<keyword evidence="1" id="KW-1133">Transmembrane helix</keyword>
<dbReference type="RefSeq" id="WP_328237853.1">
    <property type="nucleotide sequence ID" value="NZ_JAROAS010000027.1"/>
</dbReference>
<organism evidence="2 3">
    <name type="scientific">Shouchella miscanthi</name>
    <dbReference type="NCBI Taxonomy" id="2598861"/>
    <lineage>
        <taxon>Bacteria</taxon>
        <taxon>Bacillati</taxon>
        <taxon>Bacillota</taxon>
        <taxon>Bacilli</taxon>
        <taxon>Bacillales</taxon>
        <taxon>Bacillaceae</taxon>
        <taxon>Shouchella</taxon>
    </lineage>
</organism>
<comment type="caution">
    <text evidence="2">The sequence shown here is derived from an EMBL/GenBank/DDBJ whole genome shotgun (WGS) entry which is preliminary data.</text>
</comment>
<accession>A0ABU6NN66</accession>
<dbReference type="EMBL" id="JAROAS010000027">
    <property type="protein sequence ID" value="MED4129159.1"/>
    <property type="molecule type" value="Genomic_DNA"/>
</dbReference>